<accession>A0ABR8EQZ1</accession>
<evidence type="ECO:0000313" key="2">
    <source>
        <dbReference type="Proteomes" id="UP000604661"/>
    </source>
</evidence>
<proteinExistence type="predicted"/>
<keyword evidence="2" id="KW-1185">Reference proteome</keyword>
<organism evidence="1 2">
    <name type="scientific">Nostoc linckia FACHB-391</name>
    <dbReference type="NCBI Taxonomy" id="2692906"/>
    <lineage>
        <taxon>Bacteria</taxon>
        <taxon>Bacillati</taxon>
        <taxon>Cyanobacteriota</taxon>
        <taxon>Cyanophyceae</taxon>
        <taxon>Nostocales</taxon>
        <taxon>Nostocaceae</taxon>
        <taxon>Nostoc</taxon>
    </lineage>
</organism>
<dbReference type="RefSeq" id="WP_190894447.1">
    <property type="nucleotide sequence ID" value="NZ_JACJTE010000001.1"/>
</dbReference>
<reference evidence="1 2" key="1">
    <citation type="journal article" date="2020" name="ISME J.">
        <title>Comparative genomics reveals insights into cyanobacterial evolution and habitat adaptation.</title>
        <authorList>
            <person name="Chen M.Y."/>
            <person name="Teng W.K."/>
            <person name="Zhao L."/>
            <person name="Hu C.X."/>
            <person name="Zhou Y.K."/>
            <person name="Han B.P."/>
            <person name="Song L.R."/>
            <person name="Shu W.S."/>
        </authorList>
    </citation>
    <scope>NUCLEOTIDE SEQUENCE [LARGE SCALE GENOMIC DNA]</scope>
    <source>
        <strain evidence="1 2">FACHB-391</strain>
    </source>
</reference>
<comment type="caution">
    <text evidence="1">The sequence shown here is derived from an EMBL/GenBank/DDBJ whole genome shotgun (WGS) entry which is preliminary data.</text>
</comment>
<protein>
    <submittedName>
        <fullName evidence="1">Uncharacterized protein</fullName>
    </submittedName>
</protein>
<evidence type="ECO:0000313" key="1">
    <source>
        <dbReference type="EMBL" id="MBD2559329.1"/>
    </source>
</evidence>
<name>A0ABR8EQZ1_NOSLI</name>
<dbReference type="Proteomes" id="UP000604661">
    <property type="component" value="Unassembled WGS sequence"/>
</dbReference>
<gene>
    <name evidence="1" type="ORF">H6G95_01550</name>
</gene>
<sequence>MKLPWDEWEASNHEIEKVASKFIFANCYDTQKASIVLQAQQEDVFLPQCQVTET</sequence>
<dbReference type="EMBL" id="JACJTE010000001">
    <property type="protein sequence ID" value="MBD2559329.1"/>
    <property type="molecule type" value="Genomic_DNA"/>
</dbReference>